<dbReference type="EMBL" id="JRES01001683">
    <property type="protein sequence ID" value="KNC20990.1"/>
    <property type="molecule type" value="Genomic_DNA"/>
</dbReference>
<dbReference type="PROSITE" id="PS00028">
    <property type="entry name" value="ZINC_FINGER_C2H2_1"/>
    <property type="match status" value="1"/>
</dbReference>
<proteinExistence type="predicted"/>
<reference evidence="3 4" key="1">
    <citation type="journal article" date="2015" name="Nat. Commun.">
        <title>Lucilia cuprina genome unlocks parasitic fly biology to underpin future interventions.</title>
        <authorList>
            <person name="Anstead C.A."/>
            <person name="Korhonen P.K."/>
            <person name="Young N.D."/>
            <person name="Hall R.S."/>
            <person name="Jex A.R."/>
            <person name="Murali S.C."/>
            <person name="Hughes D.S."/>
            <person name="Lee S.F."/>
            <person name="Perry T."/>
            <person name="Stroehlein A.J."/>
            <person name="Ansell B.R."/>
            <person name="Breugelmans B."/>
            <person name="Hofmann A."/>
            <person name="Qu J."/>
            <person name="Dugan S."/>
            <person name="Lee S.L."/>
            <person name="Chao H."/>
            <person name="Dinh H."/>
            <person name="Han Y."/>
            <person name="Doddapaneni H.V."/>
            <person name="Worley K.C."/>
            <person name="Muzny D.M."/>
            <person name="Ioannidis P."/>
            <person name="Waterhouse R.M."/>
            <person name="Zdobnov E.M."/>
            <person name="James P.J."/>
            <person name="Bagnall N.H."/>
            <person name="Kotze A.C."/>
            <person name="Gibbs R.A."/>
            <person name="Richards S."/>
            <person name="Batterham P."/>
            <person name="Gasser R.B."/>
        </authorList>
    </citation>
    <scope>NUCLEOTIDE SEQUENCE [LARGE SCALE GENOMIC DNA]</scope>
    <source>
        <strain evidence="3 4">LS</strain>
        <tissue evidence="3">Full body</tissue>
    </source>
</reference>
<evidence type="ECO:0000259" key="2">
    <source>
        <dbReference type="PROSITE" id="PS00028"/>
    </source>
</evidence>
<accession>A0A0L0BLK3</accession>
<name>A0A0L0BLK3_LUCCU</name>
<organism evidence="3 4">
    <name type="scientific">Lucilia cuprina</name>
    <name type="common">Green bottle fly</name>
    <name type="synonym">Australian sheep blowfly</name>
    <dbReference type="NCBI Taxonomy" id="7375"/>
    <lineage>
        <taxon>Eukaryota</taxon>
        <taxon>Metazoa</taxon>
        <taxon>Ecdysozoa</taxon>
        <taxon>Arthropoda</taxon>
        <taxon>Hexapoda</taxon>
        <taxon>Insecta</taxon>
        <taxon>Pterygota</taxon>
        <taxon>Neoptera</taxon>
        <taxon>Endopterygota</taxon>
        <taxon>Diptera</taxon>
        <taxon>Brachycera</taxon>
        <taxon>Muscomorpha</taxon>
        <taxon>Oestroidea</taxon>
        <taxon>Calliphoridae</taxon>
        <taxon>Luciliinae</taxon>
        <taxon>Lucilia</taxon>
    </lineage>
</organism>
<protein>
    <recommendedName>
        <fullName evidence="2">C2H2-type domain-containing protein</fullName>
    </recommendedName>
</protein>
<keyword evidence="4" id="KW-1185">Reference proteome</keyword>
<gene>
    <name evidence="3" type="ORF">FF38_12040</name>
</gene>
<sequence length="118" mass="13798">MCLLTMMATPPKLQLLFFPHYYVVIDEPSIQIVFGEIENLRQKAYVYVIFVYVILKSAMSSLMSLFFFQVGHLKESCDMCSLELQLRHRLSSHSELHLVEIRHCSTFDLHSCRDIKVV</sequence>
<dbReference type="AlphaFoldDB" id="A0A0L0BLK3"/>
<keyword evidence="1" id="KW-0472">Membrane</keyword>
<keyword evidence="1" id="KW-0812">Transmembrane</keyword>
<dbReference type="InterPro" id="IPR013087">
    <property type="entry name" value="Znf_C2H2_type"/>
</dbReference>
<keyword evidence="1" id="KW-1133">Transmembrane helix</keyword>
<dbReference type="Proteomes" id="UP000037069">
    <property type="component" value="Unassembled WGS sequence"/>
</dbReference>
<evidence type="ECO:0000256" key="1">
    <source>
        <dbReference type="SAM" id="Phobius"/>
    </source>
</evidence>
<evidence type="ECO:0000313" key="4">
    <source>
        <dbReference type="Proteomes" id="UP000037069"/>
    </source>
</evidence>
<evidence type="ECO:0000313" key="3">
    <source>
        <dbReference type="EMBL" id="KNC20990.1"/>
    </source>
</evidence>
<feature type="transmembrane region" description="Helical" evidence="1">
    <location>
        <begin position="44"/>
        <end position="68"/>
    </location>
</feature>
<feature type="domain" description="C2H2-type" evidence="2">
    <location>
        <begin position="77"/>
        <end position="97"/>
    </location>
</feature>
<comment type="caution">
    <text evidence="3">The sequence shown here is derived from an EMBL/GenBank/DDBJ whole genome shotgun (WGS) entry which is preliminary data.</text>
</comment>